<dbReference type="FunFam" id="3.40.50.880:FF:000010">
    <property type="entry name" value="uncharacterized protein LOC100176842 isoform X2"/>
    <property type="match status" value="1"/>
</dbReference>
<evidence type="ECO:0000256" key="6">
    <source>
        <dbReference type="HAMAP-Rule" id="MF_01615"/>
    </source>
</evidence>
<evidence type="ECO:0000256" key="8">
    <source>
        <dbReference type="PIRSR" id="PIRSR005639-2"/>
    </source>
</evidence>
<keyword evidence="4 6" id="KW-0456">Lyase</keyword>
<dbReference type="RefSeq" id="WP_067258162.1">
    <property type="nucleotide sequence ID" value="NZ_LWMW01000064.1"/>
</dbReference>
<evidence type="ECO:0000256" key="1">
    <source>
        <dbReference type="ARBA" id="ARBA00022801"/>
    </source>
</evidence>
<feature type="binding site" evidence="6 8">
    <location>
        <position position="108"/>
    </location>
    <ligand>
        <name>L-glutamine</name>
        <dbReference type="ChEBI" id="CHEBI:58359"/>
    </ligand>
</feature>
<dbReference type="EC" id="4.3.3.6" evidence="6"/>
<dbReference type="AlphaFoldDB" id="A0A166CVL8"/>
<dbReference type="OrthoDB" id="26717at2157"/>
<keyword evidence="3 6" id="KW-0315">Glutamine amidotransferase</keyword>
<keyword evidence="2 6" id="KW-0663">Pyridoxal phosphate</keyword>
<dbReference type="GO" id="GO:0016740">
    <property type="term" value="F:transferase activity"/>
    <property type="evidence" value="ECO:0007669"/>
    <property type="project" value="UniProtKB-KW"/>
</dbReference>
<evidence type="ECO:0000313" key="10">
    <source>
        <dbReference type="Proteomes" id="UP000077275"/>
    </source>
</evidence>
<dbReference type="Gene3D" id="3.40.50.880">
    <property type="match status" value="1"/>
</dbReference>
<evidence type="ECO:0000313" key="9">
    <source>
        <dbReference type="EMBL" id="KZX17137.1"/>
    </source>
</evidence>
<dbReference type="GO" id="GO:0005829">
    <property type="term" value="C:cytosol"/>
    <property type="evidence" value="ECO:0007669"/>
    <property type="project" value="TreeGrafter"/>
</dbReference>
<comment type="similarity">
    <text evidence="6">Belongs to the glutaminase PdxT/SNO family.</text>
</comment>
<comment type="function">
    <text evidence="6">Catalyzes the hydrolysis of glutamine to glutamate and ammonia as part of the biosynthesis of pyridoxal 5'-phosphate. The resulting ammonia molecule is channeled to the active site of PdxS.</text>
</comment>
<dbReference type="InterPro" id="IPR002161">
    <property type="entry name" value="PdxT/SNO"/>
</dbReference>
<protein>
    <recommendedName>
        <fullName evidence="6">Pyridoxal 5'-phosphate synthase subunit PdxT</fullName>
        <ecNumber evidence="6">4.3.3.6</ecNumber>
    </recommendedName>
    <alternativeName>
        <fullName evidence="6">Pdx2</fullName>
    </alternativeName>
    <alternativeName>
        <fullName evidence="6">Pyridoxal 5'-phosphate synthase glutaminase subunit</fullName>
        <ecNumber evidence="6">3.5.1.2</ecNumber>
    </alternativeName>
</protein>
<dbReference type="PROSITE" id="PS51130">
    <property type="entry name" value="PDXT_SNO_2"/>
    <property type="match status" value="1"/>
</dbReference>
<dbReference type="EC" id="3.5.1.2" evidence="6"/>
<comment type="catalytic activity">
    <reaction evidence="6">
        <text>aldehydo-D-ribose 5-phosphate + D-glyceraldehyde 3-phosphate + L-glutamine = pyridoxal 5'-phosphate + L-glutamate + phosphate + 3 H2O + H(+)</text>
        <dbReference type="Rhea" id="RHEA:31507"/>
        <dbReference type="ChEBI" id="CHEBI:15377"/>
        <dbReference type="ChEBI" id="CHEBI:15378"/>
        <dbReference type="ChEBI" id="CHEBI:29985"/>
        <dbReference type="ChEBI" id="CHEBI:43474"/>
        <dbReference type="ChEBI" id="CHEBI:58273"/>
        <dbReference type="ChEBI" id="CHEBI:58359"/>
        <dbReference type="ChEBI" id="CHEBI:59776"/>
        <dbReference type="ChEBI" id="CHEBI:597326"/>
        <dbReference type="EC" id="4.3.3.6"/>
    </reaction>
</comment>
<dbReference type="SUPFAM" id="SSF52317">
    <property type="entry name" value="Class I glutamine amidotransferase-like"/>
    <property type="match status" value="1"/>
</dbReference>
<dbReference type="GO" id="GO:0036381">
    <property type="term" value="F:pyridoxal 5'-phosphate synthase (glutamine hydrolysing) activity"/>
    <property type="evidence" value="ECO:0007669"/>
    <property type="project" value="UniProtKB-UniRule"/>
</dbReference>
<comment type="subunit">
    <text evidence="6">In the presence of PdxS, forms a dodecamer of heterodimers. Only shows activity in the heterodimer.</text>
</comment>
<name>A0A166CVL8_9EURY</name>
<proteinExistence type="inferred from homology"/>
<dbReference type="PATRIC" id="fig|47311.3.peg.410"/>
<feature type="binding site" evidence="6 8">
    <location>
        <begin position="53"/>
        <end position="55"/>
    </location>
    <ligand>
        <name>L-glutamine</name>
        <dbReference type="ChEBI" id="CHEBI:58359"/>
    </ligand>
</feature>
<dbReference type="STRING" id="47311.MBCUT_03690"/>
<evidence type="ECO:0000256" key="3">
    <source>
        <dbReference type="ARBA" id="ARBA00022962"/>
    </source>
</evidence>
<dbReference type="GO" id="GO:0004359">
    <property type="term" value="F:glutaminase activity"/>
    <property type="evidence" value="ECO:0007669"/>
    <property type="project" value="UniProtKB-UniRule"/>
</dbReference>
<dbReference type="PIRSF" id="PIRSF005639">
    <property type="entry name" value="Glut_amidoT_SNO"/>
    <property type="match status" value="1"/>
</dbReference>
<dbReference type="EMBL" id="LWMW01000064">
    <property type="protein sequence ID" value="KZX17137.1"/>
    <property type="molecule type" value="Genomic_DNA"/>
</dbReference>
<dbReference type="Proteomes" id="UP000077275">
    <property type="component" value="Unassembled WGS sequence"/>
</dbReference>
<gene>
    <name evidence="6 9" type="primary">pdxT</name>
    <name evidence="9" type="ORF">MBCUT_03690</name>
</gene>
<evidence type="ECO:0000256" key="7">
    <source>
        <dbReference type="PIRSR" id="PIRSR005639-1"/>
    </source>
</evidence>
<comment type="caution">
    <text evidence="9">The sequence shown here is derived from an EMBL/GenBank/DDBJ whole genome shotgun (WGS) entry which is preliminary data.</text>
</comment>
<dbReference type="GO" id="GO:0008614">
    <property type="term" value="P:pyridoxine metabolic process"/>
    <property type="evidence" value="ECO:0007669"/>
    <property type="project" value="TreeGrafter"/>
</dbReference>
<keyword evidence="9" id="KW-0808">Transferase</keyword>
<keyword evidence="10" id="KW-1185">Reference proteome</keyword>
<dbReference type="CDD" id="cd01749">
    <property type="entry name" value="GATase1_PB"/>
    <property type="match status" value="1"/>
</dbReference>
<dbReference type="PROSITE" id="PS51273">
    <property type="entry name" value="GATASE_TYPE_1"/>
    <property type="match status" value="1"/>
</dbReference>
<feature type="active site" description="Nucleophile" evidence="6 7">
    <location>
        <position position="82"/>
    </location>
</feature>
<comment type="catalytic activity">
    <reaction evidence="5 6">
        <text>L-glutamine + H2O = L-glutamate + NH4(+)</text>
        <dbReference type="Rhea" id="RHEA:15889"/>
        <dbReference type="ChEBI" id="CHEBI:15377"/>
        <dbReference type="ChEBI" id="CHEBI:28938"/>
        <dbReference type="ChEBI" id="CHEBI:29985"/>
        <dbReference type="ChEBI" id="CHEBI:58359"/>
        <dbReference type="EC" id="3.5.1.2"/>
    </reaction>
</comment>
<accession>A0A166CVL8</accession>
<dbReference type="InterPro" id="IPR029062">
    <property type="entry name" value="Class_I_gatase-like"/>
</dbReference>
<comment type="pathway">
    <text evidence="6">Cofactor biosynthesis; pyridoxal 5'-phosphate biosynthesis.</text>
</comment>
<dbReference type="GO" id="GO:0006543">
    <property type="term" value="P:L-glutamine catabolic process"/>
    <property type="evidence" value="ECO:0007669"/>
    <property type="project" value="UniProtKB-UniRule"/>
</dbReference>
<evidence type="ECO:0000256" key="4">
    <source>
        <dbReference type="ARBA" id="ARBA00023239"/>
    </source>
</evidence>
<keyword evidence="1 6" id="KW-0378">Hydrolase</keyword>
<feature type="active site" description="Charge relay system" evidence="6 7">
    <location>
        <position position="178"/>
    </location>
</feature>
<feature type="binding site" evidence="6 8">
    <location>
        <begin position="134"/>
        <end position="135"/>
    </location>
    <ligand>
        <name>L-glutamine</name>
        <dbReference type="ChEBI" id="CHEBI:58359"/>
    </ligand>
</feature>
<sequence length="198" mass="22158">MITIGVLNLQGAVSEHFVMTQKAIEKVDFDAEAKTVRYAADVADCDGIIISGGESTVIGKLIEERGISKIIKENNIPIFGTCAGMVLLSKKIDQEQPILRLMDIEVKRNAYGSQKNSFERKIEILGDIFQGIFIRAPAVEKIHEDNDNNEEIEILSKLDDIIIAVRQGNNIAMAFHPELTEDTRLHEYYLNLVLDSKN</sequence>
<reference evidence="9 10" key="1">
    <citation type="submission" date="2016-04" db="EMBL/GenBank/DDBJ databases">
        <title>Genome sequence of Methanobrevibacter cuticularis DSM 11139.</title>
        <authorList>
            <person name="Poehlein A."/>
            <person name="Seedorf H."/>
            <person name="Daniel R."/>
        </authorList>
    </citation>
    <scope>NUCLEOTIDE SEQUENCE [LARGE SCALE GENOMIC DNA]</scope>
    <source>
        <strain evidence="9 10">DSM 11139</strain>
    </source>
</reference>
<dbReference type="GO" id="GO:1903600">
    <property type="term" value="C:glutaminase complex"/>
    <property type="evidence" value="ECO:0007669"/>
    <property type="project" value="TreeGrafter"/>
</dbReference>
<feature type="active site" description="Charge relay system" evidence="6 7">
    <location>
        <position position="176"/>
    </location>
</feature>
<evidence type="ECO:0000256" key="5">
    <source>
        <dbReference type="ARBA" id="ARBA00049534"/>
    </source>
</evidence>
<dbReference type="Pfam" id="PF01174">
    <property type="entry name" value="SNO"/>
    <property type="match status" value="1"/>
</dbReference>
<dbReference type="GO" id="GO:0042823">
    <property type="term" value="P:pyridoxal phosphate biosynthetic process"/>
    <property type="evidence" value="ECO:0007669"/>
    <property type="project" value="UniProtKB-UniRule"/>
</dbReference>
<dbReference type="HAMAP" id="MF_01615">
    <property type="entry name" value="PdxT"/>
    <property type="match status" value="1"/>
</dbReference>
<dbReference type="NCBIfam" id="TIGR03800">
    <property type="entry name" value="PLP_synth_Pdx2"/>
    <property type="match status" value="1"/>
</dbReference>
<organism evidence="9 10">
    <name type="scientific">Methanobrevibacter cuticularis</name>
    <dbReference type="NCBI Taxonomy" id="47311"/>
    <lineage>
        <taxon>Archaea</taxon>
        <taxon>Methanobacteriati</taxon>
        <taxon>Methanobacteriota</taxon>
        <taxon>Methanomada group</taxon>
        <taxon>Methanobacteria</taxon>
        <taxon>Methanobacteriales</taxon>
        <taxon>Methanobacteriaceae</taxon>
        <taxon>Methanobrevibacter</taxon>
    </lineage>
</organism>
<evidence type="ECO:0000256" key="2">
    <source>
        <dbReference type="ARBA" id="ARBA00022898"/>
    </source>
</evidence>
<dbReference type="UniPathway" id="UPA00245"/>
<dbReference type="PANTHER" id="PTHR31559">
    <property type="entry name" value="PYRIDOXAL 5'-PHOSPHATE SYNTHASE SUBUNIT SNO"/>
    <property type="match status" value="1"/>
</dbReference>
<dbReference type="PANTHER" id="PTHR31559:SF0">
    <property type="entry name" value="PYRIDOXAL 5'-PHOSPHATE SYNTHASE SUBUNIT SNO1-RELATED"/>
    <property type="match status" value="1"/>
</dbReference>